<evidence type="ECO:0000313" key="2">
    <source>
        <dbReference type="EMBL" id="GAA4321318.1"/>
    </source>
</evidence>
<comment type="caution">
    <text evidence="2">The sequence shown here is derived from an EMBL/GenBank/DDBJ whole genome shotgun (WGS) entry which is preliminary data.</text>
</comment>
<feature type="compositionally biased region" description="Polar residues" evidence="1">
    <location>
        <begin position="1"/>
        <end position="12"/>
    </location>
</feature>
<keyword evidence="3" id="KW-1185">Reference proteome</keyword>
<evidence type="ECO:0000313" key="3">
    <source>
        <dbReference type="Proteomes" id="UP001500582"/>
    </source>
</evidence>
<accession>A0ABP8GC51</accession>
<dbReference type="Proteomes" id="UP001500582">
    <property type="component" value="Unassembled WGS sequence"/>
</dbReference>
<sequence length="141" mass="15908">MEDQTNSTTNEQGAEDTEEKKTLIAGEFAFERNATFKLDKNKPVIKVKNDGTMSITFNYTLEDKTRLQTAIGDIVFIESGIFTEKTDINLDDPSSFSEFSLDIEDTLDKIFIISKDTKYMLKTTAVKGRQGNSFAQLNKKV</sequence>
<evidence type="ECO:0000256" key="1">
    <source>
        <dbReference type="SAM" id="MobiDB-lite"/>
    </source>
</evidence>
<reference evidence="3" key="1">
    <citation type="journal article" date="2019" name="Int. J. Syst. Evol. Microbiol.">
        <title>The Global Catalogue of Microorganisms (GCM) 10K type strain sequencing project: providing services to taxonomists for standard genome sequencing and annotation.</title>
        <authorList>
            <consortium name="The Broad Institute Genomics Platform"/>
            <consortium name="The Broad Institute Genome Sequencing Center for Infectious Disease"/>
            <person name="Wu L."/>
            <person name="Ma J."/>
        </authorList>
    </citation>
    <scope>NUCLEOTIDE SEQUENCE [LARGE SCALE GENOMIC DNA]</scope>
    <source>
        <strain evidence="3">JCM 17705</strain>
    </source>
</reference>
<proteinExistence type="predicted"/>
<organism evidence="2 3">
    <name type="scientific">Mucilaginibacter gynuensis</name>
    <dbReference type="NCBI Taxonomy" id="1302236"/>
    <lineage>
        <taxon>Bacteria</taxon>
        <taxon>Pseudomonadati</taxon>
        <taxon>Bacteroidota</taxon>
        <taxon>Sphingobacteriia</taxon>
        <taxon>Sphingobacteriales</taxon>
        <taxon>Sphingobacteriaceae</taxon>
        <taxon>Mucilaginibacter</taxon>
    </lineage>
</organism>
<feature type="region of interest" description="Disordered" evidence="1">
    <location>
        <begin position="1"/>
        <end position="20"/>
    </location>
</feature>
<dbReference type="EMBL" id="BAABFT010000004">
    <property type="protein sequence ID" value="GAA4321318.1"/>
    <property type="molecule type" value="Genomic_DNA"/>
</dbReference>
<protein>
    <submittedName>
        <fullName evidence="2">Uncharacterized protein</fullName>
    </submittedName>
</protein>
<dbReference type="RefSeq" id="WP_345211028.1">
    <property type="nucleotide sequence ID" value="NZ_BAABFT010000004.1"/>
</dbReference>
<name>A0ABP8GC51_9SPHI</name>
<gene>
    <name evidence="2" type="ORF">GCM10023149_21120</name>
</gene>